<gene>
    <name evidence="8" type="ORF">KGQ19_39585</name>
</gene>
<evidence type="ECO:0000256" key="5">
    <source>
        <dbReference type="SAM" id="MobiDB-lite"/>
    </source>
</evidence>
<evidence type="ECO:0000313" key="8">
    <source>
        <dbReference type="EMBL" id="MBS2552974.1"/>
    </source>
</evidence>
<sequence length="296" mass="32911">MTGTLAARTTDVGRRLFGHNRQARPKLWTELALVVVGYSLYTITRDAVPGQKAVAMRRAAAVLRTEHSLHIDIELTVNHALDKITPLIVGLNYYYATLHFFITIGVLIWLYVRHPQAYRSARTVLFLVILSSLIGFYFFAMAPPRLLTGHGFIDTNVEHHTWGSFASPTMQSVSNQYAAMPSDHIAWAGWCAVMIYKYAGHRWIRVAGLIYPLFTFTAIIGTANHFVADAVGGALTLAAEFAIHHLAARLWQRRTGQAALPPPRAQHDGDRHRHQGTLGEQRGAGDPEPAVEQRDG</sequence>
<feature type="region of interest" description="Disordered" evidence="5">
    <location>
        <begin position="258"/>
        <end position="296"/>
    </location>
</feature>
<comment type="caution">
    <text evidence="8">The sequence shown here is derived from an EMBL/GenBank/DDBJ whole genome shotgun (WGS) entry which is preliminary data.</text>
</comment>
<feature type="domain" description="Inositolphosphotransferase Aur1/Ipt1" evidence="7">
    <location>
        <begin position="61"/>
        <end position="242"/>
    </location>
</feature>
<dbReference type="CDD" id="cd03386">
    <property type="entry name" value="PAP2_Aur1_like"/>
    <property type="match status" value="1"/>
</dbReference>
<evidence type="ECO:0000256" key="2">
    <source>
        <dbReference type="ARBA" id="ARBA00022692"/>
    </source>
</evidence>
<feature type="transmembrane region" description="Helical" evidence="6">
    <location>
        <begin position="177"/>
        <end position="196"/>
    </location>
</feature>
<feature type="transmembrane region" description="Helical" evidence="6">
    <location>
        <begin position="124"/>
        <end position="142"/>
    </location>
</feature>
<dbReference type="InterPro" id="IPR052185">
    <property type="entry name" value="IPC_Synthase-Related"/>
</dbReference>
<feature type="transmembrane region" description="Helical" evidence="6">
    <location>
        <begin position="27"/>
        <end position="44"/>
    </location>
</feature>
<evidence type="ECO:0000256" key="3">
    <source>
        <dbReference type="ARBA" id="ARBA00022989"/>
    </source>
</evidence>
<dbReference type="InterPro" id="IPR026841">
    <property type="entry name" value="Aur1/Ipt1"/>
</dbReference>
<keyword evidence="4 6" id="KW-0472">Membrane</keyword>
<evidence type="ECO:0000256" key="4">
    <source>
        <dbReference type="ARBA" id="ARBA00023136"/>
    </source>
</evidence>
<dbReference type="PANTHER" id="PTHR31310">
    <property type="match status" value="1"/>
</dbReference>
<keyword evidence="2 6" id="KW-0812">Transmembrane</keyword>
<keyword evidence="9" id="KW-1185">Reference proteome</keyword>
<name>A0ABS5L4B0_9ACTN</name>
<accession>A0ABS5L4B0</accession>
<reference evidence="8 9" key="1">
    <citation type="submission" date="2020-02" db="EMBL/GenBank/DDBJ databases">
        <title>Acidophilic actinobacteria isolated from forest soil.</title>
        <authorList>
            <person name="Golinska P."/>
        </authorList>
    </citation>
    <scope>NUCLEOTIDE SEQUENCE [LARGE SCALE GENOMIC DNA]</scope>
    <source>
        <strain evidence="8 9">NL8</strain>
    </source>
</reference>
<dbReference type="Pfam" id="PF14378">
    <property type="entry name" value="PAP2_3"/>
    <property type="match status" value="1"/>
</dbReference>
<feature type="transmembrane region" description="Helical" evidence="6">
    <location>
        <begin position="93"/>
        <end position="112"/>
    </location>
</feature>
<evidence type="ECO:0000256" key="1">
    <source>
        <dbReference type="ARBA" id="ARBA00004141"/>
    </source>
</evidence>
<dbReference type="EMBL" id="JAAFYZ010000223">
    <property type="protein sequence ID" value="MBS2552974.1"/>
    <property type="molecule type" value="Genomic_DNA"/>
</dbReference>
<dbReference type="PANTHER" id="PTHR31310:SF7">
    <property type="entry name" value="PA-PHOSPHATASE RELATED-FAMILY PROTEIN DDB_G0268928"/>
    <property type="match status" value="1"/>
</dbReference>
<proteinExistence type="predicted"/>
<keyword evidence="3 6" id="KW-1133">Transmembrane helix</keyword>
<evidence type="ECO:0000259" key="7">
    <source>
        <dbReference type="Pfam" id="PF14378"/>
    </source>
</evidence>
<organism evidence="8 9">
    <name type="scientific">Catenulispora pinistramenti</name>
    <dbReference type="NCBI Taxonomy" id="2705254"/>
    <lineage>
        <taxon>Bacteria</taxon>
        <taxon>Bacillati</taxon>
        <taxon>Actinomycetota</taxon>
        <taxon>Actinomycetes</taxon>
        <taxon>Catenulisporales</taxon>
        <taxon>Catenulisporaceae</taxon>
        <taxon>Catenulispora</taxon>
    </lineage>
</organism>
<evidence type="ECO:0000256" key="6">
    <source>
        <dbReference type="SAM" id="Phobius"/>
    </source>
</evidence>
<evidence type="ECO:0000313" key="9">
    <source>
        <dbReference type="Proteomes" id="UP000730482"/>
    </source>
</evidence>
<dbReference type="RefSeq" id="WP_212019074.1">
    <property type="nucleotide sequence ID" value="NZ_JAAFYZ010000223.1"/>
</dbReference>
<feature type="transmembrane region" description="Helical" evidence="6">
    <location>
        <begin position="226"/>
        <end position="247"/>
    </location>
</feature>
<comment type="subcellular location">
    <subcellularLocation>
        <location evidence="1">Membrane</location>
        <topology evidence="1">Multi-pass membrane protein</topology>
    </subcellularLocation>
</comment>
<dbReference type="Proteomes" id="UP000730482">
    <property type="component" value="Unassembled WGS sequence"/>
</dbReference>
<protein>
    <submittedName>
        <fullName evidence="8">Phosphatase PAP2 family protein</fullName>
    </submittedName>
</protein>
<feature type="transmembrane region" description="Helical" evidence="6">
    <location>
        <begin position="203"/>
        <end position="220"/>
    </location>
</feature>